<dbReference type="Proteomes" id="UP000198640">
    <property type="component" value="Unassembled WGS sequence"/>
</dbReference>
<gene>
    <name evidence="2" type="ORF">SAMN05421881_101930</name>
</gene>
<feature type="chain" id="PRO_5011679183" description="Peptidoglycan-binding protein" evidence="1">
    <location>
        <begin position="25"/>
        <end position="320"/>
    </location>
</feature>
<dbReference type="AlphaFoldDB" id="A0A1H3HEC8"/>
<proteinExistence type="predicted"/>
<dbReference type="InterPro" id="IPR052196">
    <property type="entry name" value="Bact_Kbp"/>
</dbReference>
<organism evidence="2 3">
    <name type="scientific">Nitrosomonas halophila</name>
    <dbReference type="NCBI Taxonomy" id="44576"/>
    <lineage>
        <taxon>Bacteria</taxon>
        <taxon>Pseudomonadati</taxon>
        <taxon>Pseudomonadota</taxon>
        <taxon>Betaproteobacteria</taxon>
        <taxon>Nitrosomonadales</taxon>
        <taxon>Nitrosomonadaceae</taxon>
        <taxon>Nitrosomonas</taxon>
    </lineage>
</organism>
<name>A0A1H3HEC8_9PROT</name>
<sequence length="320" mass="34179">MRNWTIISVILFASLFSDASPAAAGSVLPALASASHVLMSHAGRLWRVAAYRPDSVGGALLAQAGPNHAAAIPQHPATIRLSPRIRTEKSAVQATPSIPLAKIAPFLSQPLVIGEHALEQAPVILGSGDGRVILSAGDRIYVGGLPSDQGGVWQIFRAGKVLIDPDRNDRFLGHEAVYLGSAEVIEFAAVSTVKLLHSVREILRGDRLVPAVAAKPPDYPLHAPDLPLSGRIISVYDGVNEIGENAIVTLNLGVEDGIKPGHVLAVNRKSEARLHAGEWMRLPDERIGLVLVFRVFDKVCYALVMQSTQVIKVMDSVKSP</sequence>
<dbReference type="PANTHER" id="PTHR34700:SF8">
    <property type="entry name" value="POTASSIUM BINDING PROTEIN KBP"/>
    <property type="match status" value="1"/>
</dbReference>
<accession>A0A1H3HEC8</accession>
<evidence type="ECO:0000256" key="1">
    <source>
        <dbReference type="SAM" id="SignalP"/>
    </source>
</evidence>
<protein>
    <recommendedName>
        <fullName evidence="4">Peptidoglycan-binding protein</fullName>
    </recommendedName>
</protein>
<evidence type="ECO:0008006" key="4">
    <source>
        <dbReference type="Google" id="ProtNLM"/>
    </source>
</evidence>
<dbReference type="PANTHER" id="PTHR34700">
    <property type="entry name" value="POTASSIUM BINDING PROTEIN KBP"/>
    <property type="match status" value="1"/>
</dbReference>
<evidence type="ECO:0000313" key="2">
    <source>
        <dbReference type="EMBL" id="SDY13124.1"/>
    </source>
</evidence>
<dbReference type="EMBL" id="FNOY01000019">
    <property type="protein sequence ID" value="SDY13124.1"/>
    <property type="molecule type" value="Genomic_DNA"/>
</dbReference>
<evidence type="ECO:0000313" key="3">
    <source>
        <dbReference type="Proteomes" id="UP000198640"/>
    </source>
</evidence>
<dbReference type="STRING" id="44576.SAMN05421881_101930"/>
<dbReference type="OrthoDB" id="9765158at2"/>
<keyword evidence="1" id="KW-0732">Signal</keyword>
<feature type="signal peptide" evidence="1">
    <location>
        <begin position="1"/>
        <end position="24"/>
    </location>
</feature>
<keyword evidence="3" id="KW-1185">Reference proteome</keyword>
<dbReference type="RefSeq" id="WP_090413441.1">
    <property type="nucleotide sequence ID" value="NZ_FNOY01000019.1"/>
</dbReference>
<reference evidence="2 3" key="1">
    <citation type="submission" date="2016-10" db="EMBL/GenBank/DDBJ databases">
        <authorList>
            <person name="de Groot N.N."/>
        </authorList>
    </citation>
    <scope>NUCLEOTIDE SEQUENCE [LARGE SCALE GENOMIC DNA]</scope>
    <source>
        <strain evidence="2 3">Nm1</strain>
    </source>
</reference>